<accession>A0A176VFE9</accession>
<sequence>MEESFSAASENSAENFRKGEECVRGGSRSEAFYKAICLTWNDLPVAATSKRRGGARDAERSSGRFLPSDHGKLLRLEPFPDSFRPNLNPGSAPPPPPPRRAGMVPSFGRPAAAASSYVRAGFDRKASSWSARKQWTRDGPGPTTRGSNVRVRIAGSGGMEDTPSSLCSAELRASRHLLSVAVTSRHQILFFKVIPYLRSLPFLGQSCEPSFLPPSASYQKSEFLCTRSEEISTVSDRRIAEEGCEGGGRGGGIGDGFPGELEGTEVGSPAWDAGRETMCEELGAHVLLSTGHVPQTRAQKLVDTSCISGQFFLLQWKLGSRLQFTVEATGVFHRSYPSSSRSWKARRLTNLEKFVSEGTSVVMERDGDEMGR</sequence>
<reference evidence="2" key="1">
    <citation type="submission" date="2016-03" db="EMBL/GenBank/DDBJ databases">
        <title>Mechanisms controlling the formation of the plant cell surface in tip-growing cells are functionally conserved among land plants.</title>
        <authorList>
            <person name="Honkanen S."/>
            <person name="Jones V.A."/>
            <person name="Morieri G."/>
            <person name="Champion C."/>
            <person name="Hetherington A.J."/>
            <person name="Kelly S."/>
            <person name="Saint-Marcoux D."/>
            <person name="Proust H."/>
            <person name="Prescott H."/>
            <person name="Dolan L."/>
        </authorList>
    </citation>
    <scope>NUCLEOTIDE SEQUENCE [LARGE SCALE GENOMIC DNA]</scope>
    <source>
        <tissue evidence="2">Whole gametophyte</tissue>
    </source>
</reference>
<feature type="region of interest" description="Disordered" evidence="1">
    <location>
        <begin position="48"/>
        <end position="106"/>
    </location>
</feature>
<name>A0A176VFE9_MARPO</name>
<dbReference type="EMBL" id="LVLJ01003829">
    <property type="protein sequence ID" value="OAE19580.1"/>
    <property type="molecule type" value="Genomic_DNA"/>
</dbReference>
<gene>
    <name evidence="2" type="ORF">AXG93_960s1370</name>
</gene>
<evidence type="ECO:0000313" key="3">
    <source>
        <dbReference type="Proteomes" id="UP000077202"/>
    </source>
</evidence>
<proteinExistence type="predicted"/>
<comment type="caution">
    <text evidence="2">The sequence shown here is derived from an EMBL/GenBank/DDBJ whole genome shotgun (WGS) entry which is preliminary data.</text>
</comment>
<keyword evidence="3" id="KW-1185">Reference proteome</keyword>
<feature type="compositionally biased region" description="Low complexity" evidence="1">
    <location>
        <begin position="1"/>
        <end position="14"/>
    </location>
</feature>
<dbReference type="Proteomes" id="UP000077202">
    <property type="component" value="Unassembled WGS sequence"/>
</dbReference>
<feature type="region of interest" description="Disordered" evidence="1">
    <location>
        <begin position="1"/>
        <end position="24"/>
    </location>
</feature>
<evidence type="ECO:0000256" key="1">
    <source>
        <dbReference type="SAM" id="MobiDB-lite"/>
    </source>
</evidence>
<dbReference type="AlphaFoldDB" id="A0A176VFE9"/>
<organism evidence="2 3">
    <name type="scientific">Marchantia polymorpha subsp. ruderalis</name>
    <dbReference type="NCBI Taxonomy" id="1480154"/>
    <lineage>
        <taxon>Eukaryota</taxon>
        <taxon>Viridiplantae</taxon>
        <taxon>Streptophyta</taxon>
        <taxon>Embryophyta</taxon>
        <taxon>Marchantiophyta</taxon>
        <taxon>Marchantiopsida</taxon>
        <taxon>Marchantiidae</taxon>
        <taxon>Marchantiales</taxon>
        <taxon>Marchantiaceae</taxon>
        <taxon>Marchantia</taxon>
    </lineage>
</organism>
<protein>
    <submittedName>
        <fullName evidence="2">Uncharacterized protein</fullName>
    </submittedName>
</protein>
<evidence type="ECO:0000313" key="2">
    <source>
        <dbReference type="EMBL" id="OAE19580.1"/>
    </source>
</evidence>
<feature type="compositionally biased region" description="Basic and acidic residues" evidence="1">
    <location>
        <begin position="54"/>
        <end position="75"/>
    </location>
</feature>